<dbReference type="Gene3D" id="3.20.20.80">
    <property type="entry name" value="Glycosidases"/>
    <property type="match status" value="1"/>
</dbReference>
<dbReference type="PANTHER" id="PTHR10353">
    <property type="entry name" value="GLYCOSYL HYDROLASE"/>
    <property type="match status" value="1"/>
</dbReference>
<comment type="similarity">
    <text evidence="1 5">Belongs to the glycosyl hydrolase 1 family.</text>
</comment>
<dbReference type="RefSeq" id="WP_095669325.1">
    <property type="nucleotide sequence ID" value="NZ_BEXJ01000004.1"/>
</dbReference>
<evidence type="ECO:0000256" key="2">
    <source>
        <dbReference type="ARBA" id="ARBA00022801"/>
    </source>
</evidence>
<sequence>MSKYQFPDNFLLGGATAANQYEGGFSQDNKGLSNVDLIPNGEKRLPIAKGLLDPDKLEKTVNFPARYAVDGRNFYSKDIKLMAEMGFKVYRFSINWSRVFPIGDEEEPNQAGLRYYEDVIDECLKYKIEPLITINHFDVPVNLIKKYGSWRNQKMIDFYLNLCHVLFTRFKGKVRYWLTFNEINMILHLPYLAAGLTFEKNENILQTSYLAAHHQLIASAKAVSLAHEIDPNNKVGSMLAAGCVYPETCNPLDTWQAMQDERSSYFFTDIQVRGYYPSYALKYFERKKLNISINDEEKNILRRGTVDFISFSYYNSRVIGNNNSINKTNGNIFTSLKNPYLKSSEWGWQIDPLGFRITLNQIYDRYQKPLFVVENGLGSKDSLEDGKINDYYRINYLRSHLRELSKAINEDGIEVLGYTSWGCIDLISASTGEMKKRYGFVYVDMDENGQGSLKRIPKKSFYWYKEVIASNGRTL</sequence>
<dbReference type="PANTHER" id="PTHR10353:SF296">
    <property type="entry name" value="6-PHOSPHO-BETA-GLUCOSIDASE"/>
    <property type="match status" value="1"/>
</dbReference>
<dbReference type="SUPFAM" id="SSF51445">
    <property type="entry name" value="(Trans)glycosidases"/>
    <property type="match status" value="1"/>
</dbReference>
<evidence type="ECO:0000256" key="1">
    <source>
        <dbReference type="ARBA" id="ARBA00010838"/>
    </source>
</evidence>
<reference evidence="6 7" key="1">
    <citation type="journal article" date="2018" name="Int. J. Syst. Evol. Microbiol.">
        <title>Lactobacillus paragasseri sp. nov., a sister taxon of Lactobacillus gasseri, based on whole-genome sequence analyses.</title>
        <authorList>
            <person name="Tanizawa Y."/>
            <person name="Tada I."/>
            <person name="Kobayashi H."/>
            <person name="Endo A."/>
            <person name="Maeno S."/>
            <person name="Toyoda A."/>
            <person name="Arita M."/>
            <person name="Nakamura Y."/>
            <person name="Sakamoto M."/>
            <person name="Ohkuma M."/>
            <person name="Tohno M."/>
        </authorList>
    </citation>
    <scope>NUCLEOTIDE SEQUENCE [LARGE SCALE GENOMIC DNA]</scope>
    <source>
        <strain evidence="6 7">JCM 1025</strain>
    </source>
</reference>
<dbReference type="FunFam" id="3.20.20.80:FF:000004">
    <property type="entry name" value="Beta-glucosidase 6-phospho-beta-glucosidase"/>
    <property type="match status" value="1"/>
</dbReference>
<evidence type="ECO:0000256" key="4">
    <source>
        <dbReference type="PROSITE-ProRule" id="PRU10055"/>
    </source>
</evidence>
<protein>
    <submittedName>
        <fullName evidence="6">6-phospho-beta-glucosidase</fullName>
    </submittedName>
</protein>
<comment type="caution">
    <text evidence="6">The sequence shown here is derived from an EMBL/GenBank/DDBJ whole genome shotgun (WGS) entry which is preliminary data.</text>
</comment>
<dbReference type="InterPro" id="IPR001360">
    <property type="entry name" value="Glyco_hydro_1"/>
</dbReference>
<dbReference type="GO" id="GO:0008422">
    <property type="term" value="F:beta-glucosidase activity"/>
    <property type="evidence" value="ECO:0007669"/>
    <property type="project" value="TreeGrafter"/>
</dbReference>
<feature type="active site" description="Nucleophile" evidence="4">
    <location>
        <position position="374"/>
    </location>
</feature>
<name>A0AB33ZXJ5_LACGS</name>
<dbReference type="PROSITE" id="PS00572">
    <property type="entry name" value="GLYCOSYL_HYDROL_F1_1"/>
    <property type="match status" value="1"/>
</dbReference>
<evidence type="ECO:0000313" key="6">
    <source>
        <dbReference type="EMBL" id="GBA97682.1"/>
    </source>
</evidence>
<proteinExistence type="inferred from homology"/>
<dbReference type="GO" id="GO:0005829">
    <property type="term" value="C:cytosol"/>
    <property type="evidence" value="ECO:0007669"/>
    <property type="project" value="TreeGrafter"/>
</dbReference>
<gene>
    <name evidence="6" type="primary">bglB</name>
    <name evidence="6" type="ORF">LJCM1025_16610</name>
</gene>
<dbReference type="EMBL" id="BEXJ01000004">
    <property type="protein sequence ID" value="GBA97682.1"/>
    <property type="molecule type" value="Genomic_DNA"/>
</dbReference>
<evidence type="ECO:0000256" key="5">
    <source>
        <dbReference type="RuleBase" id="RU003690"/>
    </source>
</evidence>
<dbReference type="NCBIfam" id="NF007158">
    <property type="entry name" value="PRK09593.1"/>
    <property type="match status" value="1"/>
</dbReference>
<organism evidence="6 7">
    <name type="scientific">Lactobacillus gasseri</name>
    <dbReference type="NCBI Taxonomy" id="1596"/>
    <lineage>
        <taxon>Bacteria</taxon>
        <taxon>Bacillati</taxon>
        <taxon>Bacillota</taxon>
        <taxon>Bacilli</taxon>
        <taxon>Lactobacillales</taxon>
        <taxon>Lactobacillaceae</taxon>
        <taxon>Lactobacillus</taxon>
    </lineage>
</organism>
<dbReference type="InterPro" id="IPR018120">
    <property type="entry name" value="Glyco_hydro_1_AS"/>
</dbReference>
<dbReference type="NCBIfam" id="NF007356">
    <property type="entry name" value="PRK09852.1"/>
    <property type="match status" value="1"/>
</dbReference>
<dbReference type="Proteomes" id="UP000250668">
    <property type="component" value="Unassembled WGS sequence"/>
</dbReference>
<dbReference type="AlphaFoldDB" id="A0AB33ZXJ5"/>
<keyword evidence="3" id="KW-0326">Glycosidase</keyword>
<accession>A0AB33ZXJ5</accession>
<keyword evidence="2" id="KW-0378">Hydrolase</keyword>
<dbReference type="PRINTS" id="PR00131">
    <property type="entry name" value="GLHYDRLASE1"/>
</dbReference>
<evidence type="ECO:0000313" key="7">
    <source>
        <dbReference type="Proteomes" id="UP000250668"/>
    </source>
</evidence>
<dbReference type="InterPro" id="IPR017853">
    <property type="entry name" value="GH"/>
</dbReference>
<evidence type="ECO:0000256" key="3">
    <source>
        <dbReference type="ARBA" id="ARBA00023295"/>
    </source>
</evidence>
<dbReference type="GO" id="GO:0016052">
    <property type="term" value="P:carbohydrate catabolic process"/>
    <property type="evidence" value="ECO:0007669"/>
    <property type="project" value="TreeGrafter"/>
</dbReference>
<dbReference type="Pfam" id="PF00232">
    <property type="entry name" value="Glyco_hydro_1"/>
    <property type="match status" value="1"/>
</dbReference>